<dbReference type="EMBL" id="OU895880">
    <property type="protein sequence ID" value="CAG9810299.1"/>
    <property type="molecule type" value="Genomic_DNA"/>
</dbReference>
<dbReference type="Proteomes" id="UP001153620">
    <property type="component" value="Chromosome 4"/>
</dbReference>
<organism evidence="1 2">
    <name type="scientific">Chironomus riparius</name>
    <dbReference type="NCBI Taxonomy" id="315576"/>
    <lineage>
        <taxon>Eukaryota</taxon>
        <taxon>Metazoa</taxon>
        <taxon>Ecdysozoa</taxon>
        <taxon>Arthropoda</taxon>
        <taxon>Hexapoda</taxon>
        <taxon>Insecta</taxon>
        <taxon>Pterygota</taxon>
        <taxon>Neoptera</taxon>
        <taxon>Endopterygota</taxon>
        <taxon>Diptera</taxon>
        <taxon>Nematocera</taxon>
        <taxon>Chironomoidea</taxon>
        <taxon>Chironomidae</taxon>
        <taxon>Chironominae</taxon>
        <taxon>Chironomus</taxon>
    </lineage>
</organism>
<name>A0A9N9S6K1_9DIPT</name>
<keyword evidence="2" id="KW-1185">Reference proteome</keyword>
<accession>A0A9N9S6K1</accession>
<dbReference type="AlphaFoldDB" id="A0A9N9S6K1"/>
<reference evidence="1" key="2">
    <citation type="submission" date="2022-10" db="EMBL/GenBank/DDBJ databases">
        <authorList>
            <consortium name="ENA_rothamsted_submissions"/>
            <consortium name="culmorum"/>
            <person name="King R."/>
        </authorList>
    </citation>
    <scope>NUCLEOTIDE SEQUENCE</scope>
</reference>
<gene>
    <name evidence="1" type="ORF">CHIRRI_LOCUS13116</name>
</gene>
<proteinExistence type="predicted"/>
<sequence>MLSGSLLAGILSGDECEKRFLKIDNCTANSKVARIDLCEISDGKLSANFDIIKPLDEFLIEFCFFRSINKVFNQLGKCQFMNHCDFMSAQKQSDLSPMLRKFVSFWKFAGIEGVKISCPVIGNITFNKLDISNNFMSFIPKGIMKLVTKTYNNQDGMIFILSAVFSKCERKFVKIENCTSNEKITRVEQCEIHDGKFSGVFNILESLDEFMLEICFFKSEDKTFRSLGKCQNFNHCEFVKNQKQYIASPLARKLIAFWRYSDVSGFFKPCPIIGRIEMLGVDLNVDFMTFFPKGILKATKRAYNKQYDLIFLVSTVFANN</sequence>
<reference evidence="1" key="1">
    <citation type="submission" date="2022-01" db="EMBL/GenBank/DDBJ databases">
        <authorList>
            <person name="King R."/>
        </authorList>
    </citation>
    <scope>NUCLEOTIDE SEQUENCE</scope>
</reference>
<evidence type="ECO:0000313" key="1">
    <source>
        <dbReference type="EMBL" id="CAG9810299.1"/>
    </source>
</evidence>
<evidence type="ECO:0000313" key="2">
    <source>
        <dbReference type="Proteomes" id="UP001153620"/>
    </source>
</evidence>
<protein>
    <submittedName>
        <fullName evidence="1">Uncharacterized protein</fullName>
    </submittedName>
</protein>